<keyword evidence="2" id="KW-1185">Reference proteome</keyword>
<dbReference type="OMA" id="AGCNMLV"/>
<sequence>MKGTTTLSNLKRPFCKTCLSIPLRGLNGSLNHLFFNVIAIVWQIIKGRSAGCNMLVVRVIILPPWLHN</sequence>
<proteinExistence type="predicted"/>
<evidence type="ECO:0000313" key="1">
    <source>
        <dbReference type="EMBL" id="KJB29853.1"/>
    </source>
</evidence>
<gene>
    <name evidence="1" type="ORF">B456_005G121400</name>
</gene>
<organism evidence="1 2">
    <name type="scientific">Gossypium raimondii</name>
    <name type="common">Peruvian cotton</name>
    <name type="synonym">Gossypium klotzschianum subsp. raimondii</name>
    <dbReference type="NCBI Taxonomy" id="29730"/>
    <lineage>
        <taxon>Eukaryota</taxon>
        <taxon>Viridiplantae</taxon>
        <taxon>Streptophyta</taxon>
        <taxon>Embryophyta</taxon>
        <taxon>Tracheophyta</taxon>
        <taxon>Spermatophyta</taxon>
        <taxon>Magnoliopsida</taxon>
        <taxon>eudicotyledons</taxon>
        <taxon>Gunneridae</taxon>
        <taxon>Pentapetalae</taxon>
        <taxon>rosids</taxon>
        <taxon>malvids</taxon>
        <taxon>Malvales</taxon>
        <taxon>Malvaceae</taxon>
        <taxon>Malvoideae</taxon>
        <taxon>Gossypium</taxon>
    </lineage>
</organism>
<dbReference type="Gramene" id="KJB29853">
    <property type="protein sequence ID" value="KJB29853"/>
    <property type="gene ID" value="B456_005G121400"/>
</dbReference>
<evidence type="ECO:0000313" key="2">
    <source>
        <dbReference type="Proteomes" id="UP000032304"/>
    </source>
</evidence>
<dbReference type="AlphaFoldDB" id="A0A0D2PRJ0"/>
<protein>
    <submittedName>
        <fullName evidence="1">Uncharacterized protein</fullName>
    </submittedName>
</protein>
<reference evidence="1 2" key="1">
    <citation type="journal article" date="2012" name="Nature">
        <title>Repeated polyploidization of Gossypium genomes and the evolution of spinnable cotton fibres.</title>
        <authorList>
            <person name="Paterson A.H."/>
            <person name="Wendel J.F."/>
            <person name="Gundlach H."/>
            <person name="Guo H."/>
            <person name="Jenkins J."/>
            <person name="Jin D."/>
            <person name="Llewellyn D."/>
            <person name="Showmaker K.C."/>
            <person name="Shu S."/>
            <person name="Udall J."/>
            <person name="Yoo M.J."/>
            <person name="Byers R."/>
            <person name="Chen W."/>
            <person name="Doron-Faigenboim A."/>
            <person name="Duke M.V."/>
            <person name="Gong L."/>
            <person name="Grimwood J."/>
            <person name="Grover C."/>
            <person name="Grupp K."/>
            <person name="Hu G."/>
            <person name="Lee T.H."/>
            <person name="Li J."/>
            <person name="Lin L."/>
            <person name="Liu T."/>
            <person name="Marler B.S."/>
            <person name="Page J.T."/>
            <person name="Roberts A.W."/>
            <person name="Romanel E."/>
            <person name="Sanders W.S."/>
            <person name="Szadkowski E."/>
            <person name="Tan X."/>
            <person name="Tang H."/>
            <person name="Xu C."/>
            <person name="Wang J."/>
            <person name="Wang Z."/>
            <person name="Zhang D."/>
            <person name="Zhang L."/>
            <person name="Ashrafi H."/>
            <person name="Bedon F."/>
            <person name="Bowers J.E."/>
            <person name="Brubaker C.L."/>
            <person name="Chee P.W."/>
            <person name="Das S."/>
            <person name="Gingle A.R."/>
            <person name="Haigler C.H."/>
            <person name="Harker D."/>
            <person name="Hoffmann L.V."/>
            <person name="Hovav R."/>
            <person name="Jones D.C."/>
            <person name="Lemke C."/>
            <person name="Mansoor S."/>
            <person name="ur Rahman M."/>
            <person name="Rainville L.N."/>
            <person name="Rambani A."/>
            <person name="Reddy U.K."/>
            <person name="Rong J.K."/>
            <person name="Saranga Y."/>
            <person name="Scheffler B.E."/>
            <person name="Scheffler J.A."/>
            <person name="Stelly D.M."/>
            <person name="Triplett B.A."/>
            <person name="Van Deynze A."/>
            <person name="Vaslin M.F."/>
            <person name="Waghmare V.N."/>
            <person name="Walford S.A."/>
            <person name="Wright R.J."/>
            <person name="Zaki E.A."/>
            <person name="Zhang T."/>
            <person name="Dennis E.S."/>
            <person name="Mayer K.F."/>
            <person name="Peterson D.G."/>
            <person name="Rokhsar D.S."/>
            <person name="Wang X."/>
            <person name="Schmutz J."/>
        </authorList>
    </citation>
    <scope>NUCLEOTIDE SEQUENCE [LARGE SCALE GENOMIC DNA]</scope>
</reference>
<name>A0A0D2PRJ0_GOSRA</name>
<dbReference type="EMBL" id="CM001744">
    <property type="protein sequence ID" value="KJB29853.1"/>
    <property type="molecule type" value="Genomic_DNA"/>
</dbReference>
<dbReference type="Proteomes" id="UP000032304">
    <property type="component" value="Chromosome 5"/>
</dbReference>
<accession>A0A0D2PRJ0</accession>